<feature type="region of interest" description="Disordered" evidence="7">
    <location>
        <begin position="273"/>
        <end position="312"/>
    </location>
</feature>
<comment type="caution">
    <text evidence="9">The sequence shown here is derived from an EMBL/GenBank/DDBJ whole genome shotgun (WGS) entry which is preliminary data.</text>
</comment>
<evidence type="ECO:0000256" key="4">
    <source>
        <dbReference type="ARBA" id="ARBA00023125"/>
    </source>
</evidence>
<organism evidence="9 10">
    <name type="scientific">Datura stramonium</name>
    <name type="common">Jimsonweed</name>
    <name type="synonym">Common thornapple</name>
    <dbReference type="NCBI Taxonomy" id="4076"/>
    <lineage>
        <taxon>Eukaryota</taxon>
        <taxon>Viridiplantae</taxon>
        <taxon>Streptophyta</taxon>
        <taxon>Embryophyta</taxon>
        <taxon>Tracheophyta</taxon>
        <taxon>Spermatophyta</taxon>
        <taxon>Magnoliopsida</taxon>
        <taxon>eudicotyledons</taxon>
        <taxon>Gunneridae</taxon>
        <taxon>Pentapetalae</taxon>
        <taxon>asterids</taxon>
        <taxon>lamiids</taxon>
        <taxon>Solanales</taxon>
        <taxon>Solanaceae</taxon>
        <taxon>Solanoideae</taxon>
        <taxon>Datureae</taxon>
        <taxon>Datura</taxon>
    </lineage>
</organism>
<keyword evidence="2" id="KW-0805">Transcription regulation</keyword>
<evidence type="ECO:0000313" key="10">
    <source>
        <dbReference type="Proteomes" id="UP000823775"/>
    </source>
</evidence>
<dbReference type="EMBL" id="JACEIK010000205">
    <property type="protein sequence ID" value="MCD7452363.1"/>
    <property type="molecule type" value="Genomic_DNA"/>
</dbReference>
<reference evidence="9 10" key="1">
    <citation type="journal article" date="2021" name="BMC Genomics">
        <title>Datura genome reveals duplications of psychoactive alkaloid biosynthetic genes and high mutation rate following tissue culture.</title>
        <authorList>
            <person name="Rajewski A."/>
            <person name="Carter-House D."/>
            <person name="Stajich J."/>
            <person name="Litt A."/>
        </authorList>
    </citation>
    <scope>NUCLEOTIDE SEQUENCE [LARGE SCALE GENOMIC DNA]</scope>
    <source>
        <strain evidence="9">AR-01</strain>
    </source>
</reference>
<dbReference type="PANTHER" id="PTHR46373">
    <property type="entry name" value="PROTEIN RKD4"/>
    <property type="match status" value="1"/>
</dbReference>
<evidence type="ECO:0000256" key="2">
    <source>
        <dbReference type="ARBA" id="ARBA00023015"/>
    </source>
</evidence>
<accession>A0ABS8S044</accession>
<evidence type="ECO:0000313" key="9">
    <source>
        <dbReference type="EMBL" id="MCD7452363.1"/>
    </source>
</evidence>
<dbReference type="PANTHER" id="PTHR46373:SF20">
    <property type="entry name" value="PROTEIN RKD1"/>
    <property type="match status" value="1"/>
</dbReference>
<dbReference type="Pfam" id="PF02042">
    <property type="entry name" value="RWP-RK"/>
    <property type="match status" value="1"/>
</dbReference>
<evidence type="ECO:0000256" key="5">
    <source>
        <dbReference type="ARBA" id="ARBA00023163"/>
    </source>
</evidence>
<dbReference type="Proteomes" id="UP000823775">
    <property type="component" value="Unassembled WGS sequence"/>
</dbReference>
<keyword evidence="3" id="KW-0175">Coiled coil</keyword>
<dbReference type="PROSITE" id="PS51519">
    <property type="entry name" value="RWP_RK"/>
    <property type="match status" value="1"/>
</dbReference>
<sequence length="312" mass="35620">MASDQSNFEVMTNEDLFSLIPTQLPPHDNFSEYSGGHYGIDYDQYDDLSIQENAANNNLLMECSLQDQFYSSFYNLTPGELGYEEIGNGLAMSGEFGLSDELIGSGNQQWLLCDQNQEEIVTNDEIIATEKDKDNSSQIREEINSSRILLSRDTISKYFYMPITQAAKELNIGLTLLKKRCRDLGIRRWPHRKLMSLQTLIKNVKELEKRGGNGTEQKLKDVIKLLEQEKKKMEEIPDMELQEKTKRLRQACFKANYKRRKLMGMAELQDSFGTYCTTSPPPANGEDDDDDDEEIKSLLADCFSSSSPTLHD</sequence>
<proteinExistence type="predicted"/>
<dbReference type="InterPro" id="IPR044607">
    <property type="entry name" value="RKD-like"/>
</dbReference>
<feature type="compositionally biased region" description="Acidic residues" evidence="7">
    <location>
        <begin position="285"/>
        <end position="294"/>
    </location>
</feature>
<keyword evidence="5" id="KW-0804">Transcription</keyword>
<comment type="function">
    <text evidence="1">Putative transcription factor.</text>
</comment>
<evidence type="ECO:0000256" key="3">
    <source>
        <dbReference type="ARBA" id="ARBA00023054"/>
    </source>
</evidence>
<protein>
    <recommendedName>
        <fullName evidence="8">RWP-RK domain-containing protein</fullName>
    </recommendedName>
</protein>
<feature type="domain" description="RWP-RK" evidence="8">
    <location>
        <begin position="133"/>
        <end position="218"/>
    </location>
</feature>
<keyword evidence="6" id="KW-0539">Nucleus</keyword>
<keyword evidence="4" id="KW-0238">DNA-binding</keyword>
<gene>
    <name evidence="9" type="ORF">HAX54_016291</name>
</gene>
<feature type="compositionally biased region" description="Polar residues" evidence="7">
    <location>
        <begin position="303"/>
        <end position="312"/>
    </location>
</feature>
<keyword evidence="10" id="KW-1185">Reference proteome</keyword>
<evidence type="ECO:0000256" key="1">
    <source>
        <dbReference type="ARBA" id="ARBA00004049"/>
    </source>
</evidence>
<evidence type="ECO:0000259" key="8">
    <source>
        <dbReference type="PROSITE" id="PS51519"/>
    </source>
</evidence>
<evidence type="ECO:0000256" key="7">
    <source>
        <dbReference type="SAM" id="MobiDB-lite"/>
    </source>
</evidence>
<dbReference type="InterPro" id="IPR003035">
    <property type="entry name" value="RWP-RK_dom"/>
</dbReference>
<name>A0ABS8S044_DATST</name>
<evidence type="ECO:0000256" key="6">
    <source>
        <dbReference type="ARBA" id="ARBA00023242"/>
    </source>
</evidence>